<dbReference type="AlphaFoldDB" id="E4WT85"/>
<dbReference type="Proteomes" id="UP000001307">
    <property type="component" value="Unassembled WGS sequence"/>
</dbReference>
<proteinExistence type="predicted"/>
<protein>
    <submittedName>
        <fullName evidence="1">Uncharacterized protein</fullName>
    </submittedName>
</protein>
<dbReference type="OrthoDB" id="10446085at2759"/>
<dbReference type="InParanoid" id="E4WT85"/>
<reference evidence="1" key="1">
    <citation type="journal article" date="2010" name="Science">
        <title>Plasticity of animal genome architecture unmasked by rapid evolution of a pelagic tunicate.</title>
        <authorList>
            <person name="Denoeud F."/>
            <person name="Henriet S."/>
            <person name="Mungpakdee S."/>
            <person name="Aury J.M."/>
            <person name="Da Silva C."/>
            <person name="Brinkmann H."/>
            <person name="Mikhaleva J."/>
            <person name="Olsen L.C."/>
            <person name="Jubin C."/>
            <person name="Canestro C."/>
            <person name="Bouquet J.M."/>
            <person name="Danks G."/>
            <person name="Poulain J."/>
            <person name="Campsteijn C."/>
            <person name="Adamski M."/>
            <person name="Cross I."/>
            <person name="Yadetie F."/>
            <person name="Muffato M."/>
            <person name="Louis A."/>
            <person name="Butcher S."/>
            <person name="Tsagkogeorga G."/>
            <person name="Konrad A."/>
            <person name="Singh S."/>
            <person name="Jensen M.F."/>
            <person name="Cong E.H."/>
            <person name="Eikeseth-Otteraa H."/>
            <person name="Noel B."/>
            <person name="Anthouard V."/>
            <person name="Porcel B.M."/>
            <person name="Kachouri-Lafond R."/>
            <person name="Nishino A."/>
            <person name="Ugolini M."/>
            <person name="Chourrout P."/>
            <person name="Nishida H."/>
            <person name="Aasland R."/>
            <person name="Huzurbazar S."/>
            <person name="Westhof E."/>
            <person name="Delsuc F."/>
            <person name="Lehrach H."/>
            <person name="Reinhardt R."/>
            <person name="Weissenbach J."/>
            <person name="Roy S.W."/>
            <person name="Artiguenave F."/>
            <person name="Postlethwait J.H."/>
            <person name="Manak J.R."/>
            <person name="Thompson E.M."/>
            <person name="Jaillon O."/>
            <person name="Du Pasquier L."/>
            <person name="Boudinot P."/>
            <person name="Liberles D.A."/>
            <person name="Volff J.N."/>
            <person name="Philippe H."/>
            <person name="Lenhard B."/>
            <person name="Roest Crollius H."/>
            <person name="Wincker P."/>
            <person name="Chourrout D."/>
        </authorList>
    </citation>
    <scope>NUCLEOTIDE SEQUENCE [LARGE SCALE GENOMIC DNA]</scope>
</reference>
<gene>
    <name evidence="1" type="ORF">GSOID_T00005790001</name>
</gene>
<keyword evidence="2" id="KW-1185">Reference proteome</keyword>
<evidence type="ECO:0000313" key="1">
    <source>
        <dbReference type="EMBL" id="CBY06729.1"/>
    </source>
</evidence>
<accession>E4WT85</accession>
<sequence length="143" mass="16259">MVKISSSILISFALGAEDQRFNVKDDCDMRKEICIKCVHNTMHGFVKRNAINSFALADQSIITLRTEAEFNSVPATNCNSNLSYDPKVDGFVFGIPLGECGMETEMTNIDDERKGRKLIYVREHGFVSIFDLEYFFEPARIFL</sequence>
<evidence type="ECO:0000313" key="2">
    <source>
        <dbReference type="Proteomes" id="UP000001307"/>
    </source>
</evidence>
<dbReference type="EMBL" id="FN653016">
    <property type="protein sequence ID" value="CBY06729.1"/>
    <property type="molecule type" value="Genomic_DNA"/>
</dbReference>
<name>E4WT85_OIKDI</name>
<organism evidence="1">
    <name type="scientific">Oikopleura dioica</name>
    <name type="common">Tunicate</name>
    <dbReference type="NCBI Taxonomy" id="34765"/>
    <lineage>
        <taxon>Eukaryota</taxon>
        <taxon>Metazoa</taxon>
        <taxon>Chordata</taxon>
        <taxon>Tunicata</taxon>
        <taxon>Appendicularia</taxon>
        <taxon>Copelata</taxon>
        <taxon>Oikopleuridae</taxon>
        <taxon>Oikopleura</taxon>
    </lineage>
</organism>